<evidence type="ECO:0000313" key="5">
    <source>
        <dbReference type="Proteomes" id="UP000011666"/>
    </source>
</evidence>
<dbReference type="Pfam" id="PF17932">
    <property type="entry name" value="TetR_C_24"/>
    <property type="match status" value="1"/>
</dbReference>
<dbReference type="eggNOG" id="COG1309">
    <property type="taxonomic scope" value="Bacteria"/>
</dbReference>
<dbReference type="GO" id="GO:0000976">
    <property type="term" value="F:transcription cis-regulatory region binding"/>
    <property type="evidence" value="ECO:0007669"/>
    <property type="project" value="TreeGrafter"/>
</dbReference>
<evidence type="ECO:0000256" key="1">
    <source>
        <dbReference type="ARBA" id="ARBA00023125"/>
    </source>
</evidence>
<name>M0QGX9_9ACTN</name>
<organism evidence="4 5">
    <name type="scientific">Gordonia soli NBRC 108243</name>
    <dbReference type="NCBI Taxonomy" id="1223545"/>
    <lineage>
        <taxon>Bacteria</taxon>
        <taxon>Bacillati</taxon>
        <taxon>Actinomycetota</taxon>
        <taxon>Actinomycetes</taxon>
        <taxon>Mycobacteriales</taxon>
        <taxon>Gordoniaceae</taxon>
        <taxon>Gordonia</taxon>
    </lineage>
</organism>
<dbReference type="PRINTS" id="PR00455">
    <property type="entry name" value="HTHTETR"/>
</dbReference>
<dbReference type="PANTHER" id="PTHR30055:SF200">
    <property type="entry name" value="HTH-TYPE TRANSCRIPTIONAL REPRESSOR BDCR"/>
    <property type="match status" value="1"/>
</dbReference>
<feature type="DNA-binding region" description="H-T-H motif" evidence="2">
    <location>
        <begin position="32"/>
        <end position="51"/>
    </location>
</feature>
<gene>
    <name evidence="4" type="ORF">GS4_03_01300</name>
</gene>
<dbReference type="Pfam" id="PF00440">
    <property type="entry name" value="TetR_N"/>
    <property type="match status" value="1"/>
</dbReference>
<comment type="caution">
    <text evidence="4">The sequence shown here is derived from an EMBL/GenBank/DDBJ whole genome shotgun (WGS) entry which is preliminary data.</text>
</comment>
<dbReference type="EMBL" id="BANX01000003">
    <property type="protein sequence ID" value="GAC66682.1"/>
    <property type="molecule type" value="Genomic_DNA"/>
</dbReference>
<dbReference type="AlphaFoldDB" id="M0QGX9"/>
<evidence type="ECO:0000256" key="2">
    <source>
        <dbReference type="PROSITE-ProRule" id="PRU00335"/>
    </source>
</evidence>
<dbReference type="PROSITE" id="PS50977">
    <property type="entry name" value="HTH_TETR_2"/>
    <property type="match status" value="1"/>
</dbReference>
<dbReference type="InterPro" id="IPR036271">
    <property type="entry name" value="Tet_transcr_reg_TetR-rel_C_sf"/>
</dbReference>
<evidence type="ECO:0000313" key="4">
    <source>
        <dbReference type="EMBL" id="GAC66682.1"/>
    </source>
</evidence>
<dbReference type="InterPro" id="IPR041490">
    <property type="entry name" value="KstR2_TetR_C"/>
</dbReference>
<proteinExistence type="predicted"/>
<accession>M0QGX9</accession>
<dbReference type="GO" id="GO:0003700">
    <property type="term" value="F:DNA-binding transcription factor activity"/>
    <property type="evidence" value="ECO:0007669"/>
    <property type="project" value="TreeGrafter"/>
</dbReference>
<keyword evidence="5" id="KW-1185">Reference proteome</keyword>
<dbReference type="InterPro" id="IPR050109">
    <property type="entry name" value="HTH-type_TetR-like_transc_reg"/>
</dbReference>
<dbReference type="SUPFAM" id="SSF48498">
    <property type="entry name" value="Tetracyclin repressor-like, C-terminal domain"/>
    <property type="match status" value="1"/>
</dbReference>
<keyword evidence="1 2" id="KW-0238">DNA-binding</keyword>
<dbReference type="InterPro" id="IPR001647">
    <property type="entry name" value="HTH_TetR"/>
</dbReference>
<dbReference type="InterPro" id="IPR009057">
    <property type="entry name" value="Homeodomain-like_sf"/>
</dbReference>
<dbReference type="OrthoDB" id="1669699at2"/>
<dbReference type="Proteomes" id="UP000011666">
    <property type="component" value="Unassembled WGS sequence"/>
</dbReference>
<protein>
    <submittedName>
        <fullName evidence="4">Putative TetR family transcriptional regulator</fullName>
    </submittedName>
</protein>
<dbReference type="RefSeq" id="WP_007617117.1">
    <property type="nucleotide sequence ID" value="NZ_BANX01000003.1"/>
</dbReference>
<dbReference type="Gene3D" id="1.10.357.10">
    <property type="entry name" value="Tetracycline Repressor, domain 2"/>
    <property type="match status" value="1"/>
</dbReference>
<dbReference type="STRING" id="1223545.GS4_03_01300"/>
<dbReference type="SUPFAM" id="SSF46689">
    <property type="entry name" value="Homeodomain-like"/>
    <property type="match status" value="1"/>
</dbReference>
<sequence>MVATGTRESAAAARIRAAAIESFAEVGYGGTSTRQIAKRLNLSPAAMYPHYRSKEELLFAIALEGHRGLLEELRSVDDPTADGVVRLRTVIAAFARWQAEQHALAKVVQYELHGLTRDHYRAVTAIRRQTTGLLAKIVHAGVEAGEFRVDDPADVVLALSSLCVDVCRWFPSRTHRDPAALGAVYAALAERMVT</sequence>
<evidence type="ECO:0000259" key="3">
    <source>
        <dbReference type="PROSITE" id="PS50977"/>
    </source>
</evidence>
<reference evidence="4 5" key="1">
    <citation type="submission" date="2013-01" db="EMBL/GenBank/DDBJ databases">
        <title>Whole genome shotgun sequence of Gordonia soli NBRC 108243.</title>
        <authorList>
            <person name="Isaki-Nakamura S."/>
            <person name="Hosoyama A."/>
            <person name="Tsuchikane K."/>
            <person name="Ando Y."/>
            <person name="Baba S."/>
            <person name="Ohji S."/>
            <person name="Hamada M."/>
            <person name="Tamura T."/>
            <person name="Yamazoe A."/>
            <person name="Yamazaki S."/>
            <person name="Fujita N."/>
        </authorList>
    </citation>
    <scope>NUCLEOTIDE SEQUENCE [LARGE SCALE GENOMIC DNA]</scope>
    <source>
        <strain evidence="4 5">NBRC 108243</strain>
    </source>
</reference>
<dbReference type="PANTHER" id="PTHR30055">
    <property type="entry name" value="HTH-TYPE TRANSCRIPTIONAL REGULATOR RUTR"/>
    <property type="match status" value="1"/>
</dbReference>
<feature type="domain" description="HTH tetR-type" evidence="3">
    <location>
        <begin position="9"/>
        <end position="69"/>
    </location>
</feature>